<dbReference type="Gene3D" id="3.40.50.300">
    <property type="entry name" value="P-loop containing nucleotide triphosphate hydrolases"/>
    <property type="match status" value="1"/>
</dbReference>
<evidence type="ECO:0000313" key="3">
    <source>
        <dbReference type="EMBL" id="GMI31734.1"/>
    </source>
</evidence>
<organism evidence="3 4">
    <name type="scientific">Tetraparma gracilis</name>
    <dbReference type="NCBI Taxonomy" id="2962635"/>
    <lineage>
        <taxon>Eukaryota</taxon>
        <taxon>Sar</taxon>
        <taxon>Stramenopiles</taxon>
        <taxon>Ochrophyta</taxon>
        <taxon>Bolidophyceae</taxon>
        <taxon>Parmales</taxon>
        <taxon>Triparmaceae</taxon>
        <taxon>Tetraparma</taxon>
    </lineage>
</organism>
<name>A0ABQ6MRM9_9STRA</name>
<feature type="region of interest" description="Disordered" evidence="1">
    <location>
        <begin position="550"/>
        <end position="575"/>
    </location>
</feature>
<keyword evidence="4" id="KW-1185">Reference proteome</keyword>
<sequence length="952" mass="103685">MSALVLNFDAKTASYICSQLNSVAGEIPVVGSIIELMSTVFEKIDEAQSNEEMCQDLGRRIFELGLALKTLLKRGKHAQTLAGPLRTLHRQLLEASDFVSTFSRRGWLAKFFWGKNDADEFEELDKKLTQTVSDAHFQVGVAMMVLQTKTYAVVKANNSQQAQLNAIISKLVPTSDDDGDGKLSMAEISRDVILAQKIAAALNVGVEEVQGEANYDTAKKLEERIGKEYARTQMPVFANAAYSFFSLAATAANLALSRVFNNIRMSSNRFSDIVSGLRAIVRSTNNSNGTRRGSRAGLVDAKTLENIDNRFGNDYIGRSAEQNVLIKGLLSNEQSDEYHACEVCGAGGVGKSAFVQNVVRHKLVEQRYKGGSYTVSLEEMGAEVQRSAQSAAEVATILLTALNVAATEMLGSVSAVKKLFDPCSVLTKVLKGFDLAGDRVLIVFDGLDNNSGPDVFLEIARVSSYACVTSILITNKPVDSELVNISTRIILEPIEKRDAMKLLEICNKNLTKKKKRKLIALAGGMPEVLVELANAPDAVVEDYRQRMGVASSGRRSSTSTSFPATPVKGESGGMRYNNSKSSLLVDVDTGLTNDEITPAATADSDTLIKIYSEALELGFSVNEDELRRASEGQLAVSPSKATMPSVEEVDGQLSADLRKEEKDHALLQEPAVVKRGSSDPTADKSLVFSKPPTPVGRGASVGNPVGTADRSKTFTMLTGSGTDLAMSTLMTLGVVENAILSVLSLVPTTFDYDFVNFVWENRQKFYGKQIQLEDCLYSSSKEVFALFLKKGLVTSSSVDSTRFSVKRKLKTALLRSLITRPDLLEVCRSHMGIFYLNILREIVDLQASSVGSPEHYFEQDAADLLFDEERGNIINVLKMGGKVLGDANSYLGSNIVEVYELSRDFISARVEEGCVELLERKVKECREGGGVKINLESLKAPKSEGRGRWDSG</sequence>
<evidence type="ECO:0000259" key="2">
    <source>
        <dbReference type="Pfam" id="PF22215"/>
    </source>
</evidence>
<feature type="domain" description="Mixed lineage kinase" evidence="2">
    <location>
        <begin position="30"/>
        <end position="133"/>
    </location>
</feature>
<dbReference type="PANTHER" id="PTHR35832">
    <property type="entry name" value="OS12G0248400 PROTEIN-RELATED"/>
    <property type="match status" value="1"/>
</dbReference>
<dbReference type="SUPFAM" id="SSF52540">
    <property type="entry name" value="P-loop containing nucleoside triphosphate hydrolases"/>
    <property type="match status" value="1"/>
</dbReference>
<comment type="caution">
    <text evidence="3">The sequence shown here is derived from an EMBL/GenBank/DDBJ whole genome shotgun (WGS) entry which is preliminary data.</text>
</comment>
<feature type="compositionally biased region" description="Low complexity" evidence="1">
    <location>
        <begin position="551"/>
        <end position="561"/>
    </location>
</feature>
<dbReference type="InterPro" id="IPR018247">
    <property type="entry name" value="EF_Hand_1_Ca_BS"/>
</dbReference>
<accession>A0ABQ6MRM9</accession>
<evidence type="ECO:0000313" key="4">
    <source>
        <dbReference type="Proteomes" id="UP001165060"/>
    </source>
</evidence>
<dbReference type="Gene3D" id="1.20.930.20">
    <property type="entry name" value="Adaptor protein Cbl, N-terminal domain"/>
    <property type="match status" value="1"/>
</dbReference>
<reference evidence="3 4" key="1">
    <citation type="journal article" date="2023" name="Commun. Biol.">
        <title>Genome analysis of Parmales, the sister group of diatoms, reveals the evolutionary specialization of diatoms from phago-mixotrophs to photoautotrophs.</title>
        <authorList>
            <person name="Ban H."/>
            <person name="Sato S."/>
            <person name="Yoshikawa S."/>
            <person name="Yamada K."/>
            <person name="Nakamura Y."/>
            <person name="Ichinomiya M."/>
            <person name="Sato N."/>
            <person name="Blanc-Mathieu R."/>
            <person name="Endo H."/>
            <person name="Kuwata A."/>
            <person name="Ogata H."/>
        </authorList>
    </citation>
    <scope>NUCLEOTIDE SEQUENCE [LARGE SCALE GENOMIC DNA]</scope>
</reference>
<dbReference type="Proteomes" id="UP001165060">
    <property type="component" value="Unassembled WGS sequence"/>
</dbReference>
<dbReference type="InterPro" id="IPR027417">
    <property type="entry name" value="P-loop_NTPase"/>
</dbReference>
<dbReference type="CDD" id="cd21037">
    <property type="entry name" value="MLKL_NTD"/>
    <property type="match status" value="1"/>
</dbReference>
<proteinExistence type="predicted"/>
<evidence type="ECO:0000256" key="1">
    <source>
        <dbReference type="SAM" id="MobiDB-lite"/>
    </source>
</evidence>
<dbReference type="InterPro" id="IPR054000">
    <property type="entry name" value="MLKL_N"/>
</dbReference>
<dbReference type="Pfam" id="PF22215">
    <property type="entry name" value="MLKL_N"/>
    <property type="match status" value="1"/>
</dbReference>
<dbReference type="InterPro" id="IPR059179">
    <property type="entry name" value="MLKL-like_MCAfunc"/>
</dbReference>
<dbReference type="PROSITE" id="PS00018">
    <property type="entry name" value="EF_HAND_1"/>
    <property type="match status" value="1"/>
</dbReference>
<dbReference type="InterPro" id="IPR036537">
    <property type="entry name" value="Adaptor_Cbl_N_dom_sf"/>
</dbReference>
<dbReference type="EMBL" id="BRYB01001710">
    <property type="protein sequence ID" value="GMI31734.1"/>
    <property type="molecule type" value="Genomic_DNA"/>
</dbReference>
<gene>
    <name evidence="3" type="ORF">TeGR_g12315</name>
</gene>
<protein>
    <recommendedName>
        <fullName evidence="2">Mixed lineage kinase domain-containing protein</fullName>
    </recommendedName>
</protein>